<dbReference type="OrthoDB" id="1186563at2"/>
<comment type="caution">
    <text evidence="2">The sequence shown here is derived from an EMBL/GenBank/DDBJ whole genome shotgun (WGS) entry which is preliminary data.</text>
</comment>
<keyword evidence="1" id="KW-0732">Signal</keyword>
<keyword evidence="3" id="KW-1185">Reference proteome</keyword>
<dbReference type="InterPro" id="IPR019861">
    <property type="entry name" value="PorP/SprF_Bacteroidetes"/>
</dbReference>
<sequence>MKRNLSCFLMLLFCTAAYRSQAQGLHFSQFYNAPLLLSPANTALMPESDYRVGANYRNQWSSIPAPFTTISAFGDFQAFRNQNNTNWLGIGGAFFSDRAGNGDLALTKVQLSAAYHVQLGSYNMLSVGLGAAFVQRSVDFSKLTFDTQWDGFTFNPRSANGEKYAFQKTSYADISAGLNYAYFPNENLYIKVGVGLLHINQPNESFYRQDNKLGMRPTANVDVLYKLSDTWIADISGYYTQQKSASEFVFGGMFTCNVTPKEHRPNIFILGLYYRASDAIIPVVGFEWNKIRVTASMDATTSNLSSATRGSGAFELSILYQGLYHSGSKNRDAYNCPRF</sequence>
<dbReference type="Pfam" id="PF11751">
    <property type="entry name" value="PorP_SprF"/>
    <property type="match status" value="1"/>
</dbReference>
<dbReference type="EMBL" id="PYGD01000001">
    <property type="protein sequence ID" value="PSK94284.1"/>
    <property type="molecule type" value="Genomic_DNA"/>
</dbReference>
<organism evidence="2 3">
    <name type="scientific">Taibaiella chishuiensis</name>
    <dbReference type="NCBI Taxonomy" id="1434707"/>
    <lineage>
        <taxon>Bacteria</taxon>
        <taxon>Pseudomonadati</taxon>
        <taxon>Bacteroidota</taxon>
        <taxon>Chitinophagia</taxon>
        <taxon>Chitinophagales</taxon>
        <taxon>Chitinophagaceae</taxon>
        <taxon>Taibaiella</taxon>
    </lineage>
</organism>
<name>A0A2P8DAM9_9BACT</name>
<proteinExistence type="predicted"/>
<dbReference type="AlphaFoldDB" id="A0A2P8DAM9"/>
<evidence type="ECO:0000313" key="2">
    <source>
        <dbReference type="EMBL" id="PSK94284.1"/>
    </source>
</evidence>
<feature type="chain" id="PRO_5015178636" evidence="1">
    <location>
        <begin position="23"/>
        <end position="339"/>
    </location>
</feature>
<protein>
    <submittedName>
        <fullName evidence="2">Type IX secretion system PorP/SprF family membrane protein</fullName>
    </submittedName>
</protein>
<evidence type="ECO:0000313" key="3">
    <source>
        <dbReference type="Proteomes" id="UP000240572"/>
    </source>
</evidence>
<dbReference type="Proteomes" id="UP000240572">
    <property type="component" value="Unassembled WGS sequence"/>
</dbReference>
<reference evidence="2 3" key="1">
    <citation type="submission" date="2018-03" db="EMBL/GenBank/DDBJ databases">
        <title>Genomic Encyclopedia of Type Strains, Phase III (KMG-III): the genomes of soil and plant-associated and newly described type strains.</title>
        <authorList>
            <person name="Whitman W."/>
        </authorList>
    </citation>
    <scope>NUCLEOTIDE SEQUENCE [LARGE SCALE GENOMIC DNA]</scope>
    <source>
        <strain evidence="2 3">CGMCC 1.12700</strain>
    </source>
</reference>
<evidence type="ECO:0000256" key="1">
    <source>
        <dbReference type="SAM" id="SignalP"/>
    </source>
</evidence>
<dbReference type="NCBIfam" id="TIGR03519">
    <property type="entry name" value="T9SS_PorP_fam"/>
    <property type="match status" value="1"/>
</dbReference>
<gene>
    <name evidence="2" type="ORF">B0I18_101439</name>
</gene>
<dbReference type="RefSeq" id="WP_106521001.1">
    <property type="nucleotide sequence ID" value="NZ_PYGD01000001.1"/>
</dbReference>
<accession>A0A2P8DAM9</accession>
<feature type="signal peptide" evidence="1">
    <location>
        <begin position="1"/>
        <end position="22"/>
    </location>
</feature>